<comment type="caution">
    <text evidence="1">The sequence shown here is derived from an EMBL/GenBank/DDBJ whole genome shotgun (WGS) entry which is preliminary data.</text>
</comment>
<reference evidence="1" key="1">
    <citation type="journal article" date="2015" name="Nature">
        <title>Complex archaea that bridge the gap between prokaryotes and eukaryotes.</title>
        <authorList>
            <person name="Spang A."/>
            <person name="Saw J.H."/>
            <person name="Jorgensen S.L."/>
            <person name="Zaremba-Niedzwiedzka K."/>
            <person name="Martijn J."/>
            <person name="Lind A.E."/>
            <person name="van Eijk R."/>
            <person name="Schleper C."/>
            <person name="Guy L."/>
            <person name="Ettema T.J."/>
        </authorList>
    </citation>
    <scope>NUCLEOTIDE SEQUENCE</scope>
</reference>
<sequence length="53" mass="5697">MTFVSMPNDMELHGKCFNLCCQIFAVRTCNAGFDSSAGGFPLYDGIPTRAFGG</sequence>
<protein>
    <submittedName>
        <fullName evidence="1">Uncharacterized protein</fullName>
    </submittedName>
</protein>
<gene>
    <name evidence="1" type="ORF">LCGC14_0473340</name>
</gene>
<accession>A0A0F9SGR3</accession>
<dbReference type="AlphaFoldDB" id="A0A0F9SGR3"/>
<name>A0A0F9SGR3_9ZZZZ</name>
<proteinExistence type="predicted"/>
<dbReference type="EMBL" id="LAZR01000506">
    <property type="protein sequence ID" value="KKN66249.1"/>
    <property type="molecule type" value="Genomic_DNA"/>
</dbReference>
<evidence type="ECO:0000313" key="1">
    <source>
        <dbReference type="EMBL" id="KKN66249.1"/>
    </source>
</evidence>
<organism evidence="1">
    <name type="scientific">marine sediment metagenome</name>
    <dbReference type="NCBI Taxonomy" id="412755"/>
    <lineage>
        <taxon>unclassified sequences</taxon>
        <taxon>metagenomes</taxon>
        <taxon>ecological metagenomes</taxon>
    </lineage>
</organism>